<comment type="function">
    <text evidence="5">Catalyzes the NADPH-dependent reduction of 7-cyano-7-deazaguanine (preQ0) to 7-aminomethyl-7-deazaguanine (preQ1).</text>
</comment>
<dbReference type="EMBL" id="QZJF01000008">
    <property type="protein sequence ID" value="RJR27632.1"/>
    <property type="molecule type" value="Genomic_DNA"/>
</dbReference>
<evidence type="ECO:0000256" key="5">
    <source>
        <dbReference type="HAMAP-Rule" id="MF_00818"/>
    </source>
</evidence>
<dbReference type="HAMAP" id="MF_00818">
    <property type="entry name" value="QueF_type1"/>
    <property type="match status" value="1"/>
</dbReference>
<protein>
    <recommendedName>
        <fullName evidence="5">NADPH-dependent 7-cyano-7-deazaguanine reductase</fullName>
        <ecNumber evidence="5">1.7.1.13</ecNumber>
    </recommendedName>
    <alternativeName>
        <fullName evidence="5">7-cyano-7-carbaguanine reductase</fullName>
    </alternativeName>
    <alternativeName>
        <fullName evidence="5">NADPH-dependent nitrile oxidoreductase</fullName>
    </alternativeName>
    <alternativeName>
        <fullName evidence="5">PreQ(0) reductase</fullName>
    </alternativeName>
</protein>
<evidence type="ECO:0000313" key="7">
    <source>
        <dbReference type="Proteomes" id="UP000265540"/>
    </source>
</evidence>
<keyword evidence="2 5" id="KW-0671">Queuosine biosynthesis</keyword>
<dbReference type="GO" id="GO:0005737">
    <property type="term" value="C:cytoplasm"/>
    <property type="evidence" value="ECO:0007669"/>
    <property type="project" value="UniProtKB-SubCell"/>
</dbReference>
<dbReference type="NCBIfam" id="TIGR03139">
    <property type="entry name" value="QueF-II"/>
    <property type="match status" value="1"/>
</dbReference>
<dbReference type="PANTHER" id="PTHR34354">
    <property type="entry name" value="NADPH-DEPENDENT 7-CYANO-7-DEAZAGUANINE REDUCTASE"/>
    <property type="match status" value="1"/>
</dbReference>
<feature type="active site" description="Thioimide intermediate" evidence="5">
    <location>
        <position position="44"/>
    </location>
</feature>
<feature type="binding site" evidence="5">
    <location>
        <begin position="66"/>
        <end position="68"/>
    </location>
    <ligand>
        <name>substrate</name>
    </ligand>
</feature>
<accession>A0A3A4ZEX8</accession>
<dbReference type="GO" id="GO:0033739">
    <property type="term" value="F:preQ1 synthase activity"/>
    <property type="evidence" value="ECO:0007669"/>
    <property type="project" value="UniProtKB-UniRule"/>
</dbReference>
<name>A0A3A4ZEX8_UNCKA</name>
<dbReference type="Pfam" id="PF14489">
    <property type="entry name" value="QueF"/>
    <property type="match status" value="1"/>
</dbReference>
<reference evidence="6 7" key="1">
    <citation type="journal article" date="2017" name="ISME J.">
        <title>Energy and carbon metabolisms in a deep terrestrial subsurface fluid microbial community.</title>
        <authorList>
            <person name="Momper L."/>
            <person name="Jungbluth S.P."/>
            <person name="Lee M.D."/>
            <person name="Amend J.P."/>
        </authorList>
    </citation>
    <scope>NUCLEOTIDE SEQUENCE [LARGE SCALE GENOMIC DNA]</scope>
    <source>
        <strain evidence="6">SURF_46</strain>
    </source>
</reference>
<keyword evidence="3 5" id="KW-0521">NADP</keyword>
<dbReference type="InterPro" id="IPR029500">
    <property type="entry name" value="QueF"/>
</dbReference>
<dbReference type="AlphaFoldDB" id="A0A3A4ZEX8"/>
<evidence type="ECO:0000256" key="2">
    <source>
        <dbReference type="ARBA" id="ARBA00022785"/>
    </source>
</evidence>
<sequence length="125" mass="14326">MSEYEGRQDEIRDLKMPEIEIFHNVYTDSEFQITHAALEFNSICPKTGLPDFGIITIEYIPNDLCLELKSLKLYLTAYRNVGIFMENSVNKIFCDVRDTINPKKLRVTGDFNGRGGIQTSVTRSL</sequence>
<dbReference type="PIRSF" id="PIRSF027377">
    <property type="entry name" value="Nitrile_oxidored_QueF"/>
    <property type="match status" value="1"/>
</dbReference>
<dbReference type="PANTHER" id="PTHR34354:SF1">
    <property type="entry name" value="NADPH-DEPENDENT 7-CYANO-7-DEAZAGUANINE REDUCTASE"/>
    <property type="match status" value="1"/>
</dbReference>
<keyword evidence="4 5" id="KW-0560">Oxidoreductase</keyword>
<dbReference type="EC" id="1.7.1.13" evidence="5"/>
<evidence type="ECO:0000313" key="6">
    <source>
        <dbReference type="EMBL" id="RJR27632.1"/>
    </source>
</evidence>
<dbReference type="SUPFAM" id="SSF55620">
    <property type="entry name" value="Tetrahydrobiopterin biosynthesis enzymes-like"/>
    <property type="match status" value="1"/>
</dbReference>
<dbReference type="Gene3D" id="3.30.1130.10">
    <property type="match status" value="1"/>
</dbReference>
<comment type="caution">
    <text evidence="6">The sequence shown here is derived from an EMBL/GenBank/DDBJ whole genome shotgun (WGS) entry which is preliminary data.</text>
</comment>
<evidence type="ECO:0000256" key="4">
    <source>
        <dbReference type="ARBA" id="ARBA00023002"/>
    </source>
</evidence>
<comment type="subcellular location">
    <subcellularLocation>
        <location evidence="5">Cytoplasm</location>
    </subcellularLocation>
</comment>
<feature type="active site" description="Proton donor" evidence="5">
    <location>
        <position position="51"/>
    </location>
</feature>
<comment type="similarity">
    <text evidence="5">Belongs to the GTP cyclohydrolase I family. QueF type 1 subfamily.</text>
</comment>
<evidence type="ECO:0000256" key="3">
    <source>
        <dbReference type="ARBA" id="ARBA00022857"/>
    </source>
</evidence>
<feature type="binding site" evidence="5">
    <location>
        <begin position="85"/>
        <end position="86"/>
    </location>
    <ligand>
        <name>substrate</name>
    </ligand>
</feature>
<evidence type="ECO:0000256" key="1">
    <source>
        <dbReference type="ARBA" id="ARBA00022490"/>
    </source>
</evidence>
<dbReference type="UniPathway" id="UPA00392"/>
<dbReference type="InterPro" id="IPR043133">
    <property type="entry name" value="GTP-CH-I_C/QueF"/>
</dbReference>
<comment type="catalytic activity">
    <reaction evidence="5">
        <text>7-aminomethyl-7-carbaguanine + 2 NADP(+) = 7-cyano-7-carbaguanine + 2 NADPH + 3 H(+)</text>
        <dbReference type="Rhea" id="RHEA:13409"/>
        <dbReference type="ChEBI" id="CHEBI:15378"/>
        <dbReference type="ChEBI" id="CHEBI:45075"/>
        <dbReference type="ChEBI" id="CHEBI:57783"/>
        <dbReference type="ChEBI" id="CHEBI:58349"/>
        <dbReference type="ChEBI" id="CHEBI:58703"/>
        <dbReference type="EC" id="1.7.1.13"/>
    </reaction>
</comment>
<organism evidence="6 7">
    <name type="scientific">candidate division WWE3 bacterium</name>
    <dbReference type="NCBI Taxonomy" id="2053526"/>
    <lineage>
        <taxon>Bacteria</taxon>
        <taxon>Katanobacteria</taxon>
    </lineage>
</organism>
<dbReference type="InterPro" id="IPR050084">
    <property type="entry name" value="NADPH_dep_7-cyano-7-deazaG_red"/>
</dbReference>
<dbReference type="GO" id="GO:0008616">
    <property type="term" value="P:tRNA queuosine(34) biosynthetic process"/>
    <property type="evidence" value="ECO:0007669"/>
    <property type="project" value="UniProtKB-UniRule"/>
</dbReference>
<keyword evidence="1 5" id="KW-0963">Cytoplasm</keyword>
<dbReference type="Proteomes" id="UP000265540">
    <property type="component" value="Unassembled WGS sequence"/>
</dbReference>
<comment type="pathway">
    <text evidence="5">tRNA modification; tRNA-queuosine biosynthesis.</text>
</comment>
<proteinExistence type="inferred from homology"/>
<gene>
    <name evidence="5 6" type="primary">queF</name>
    <name evidence="6" type="ORF">C4561_01645</name>
</gene>
<dbReference type="InterPro" id="IPR016856">
    <property type="entry name" value="QueF_type1"/>
</dbReference>